<evidence type="ECO:0000313" key="4">
    <source>
        <dbReference type="EMBL" id="AXI02792.1"/>
    </source>
</evidence>
<dbReference type="EC" id="2.7.7.7" evidence="1"/>
<comment type="catalytic activity">
    <reaction evidence="3">
        <text>DNA(n) + a 2'-deoxyribonucleoside 5'-triphosphate = DNA(n+1) + diphosphate</text>
        <dbReference type="Rhea" id="RHEA:22508"/>
        <dbReference type="Rhea" id="RHEA-COMP:17339"/>
        <dbReference type="Rhea" id="RHEA-COMP:17340"/>
        <dbReference type="ChEBI" id="CHEBI:33019"/>
        <dbReference type="ChEBI" id="CHEBI:61560"/>
        <dbReference type="ChEBI" id="CHEBI:173112"/>
        <dbReference type="EC" id="2.7.7.7"/>
    </reaction>
</comment>
<accession>A0A345P683</accession>
<name>A0A345P683_9GAMM</name>
<evidence type="ECO:0000256" key="2">
    <source>
        <dbReference type="ARBA" id="ARBA00022932"/>
    </source>
</evidence>
<dbReference type="Gene3D" id="3.40.50.300">
    <property type="entry name" value="P-loop containing nucleotide triphosphate hydrolases"/>
    <property type="match status" value="1"/>
</dbReference>
<keyword evidence="4" id="KW-0808">Transferase</keyword>
<dbReference type="OrthoDB" id="9811073at2"/>
<dbReference type="PANTHER" id="PTHR11669">
    <property type="entry name" value="REPLICATION FACTOR C / DNA POLYMERASE III GAMMA-TAU SUBUNIT"/>
    <property type="match status" value="1"/>
</dbReference>
<dbReference type="RefSeq" id="WP_114898902.1">
    <property type="nucleotide sequence ID" value="NZ_CP031222.1"/>
</dbReference>
<sequence length="346" mass="38192">MAKAPAKAKDEEIAQVAHEQLHFLPLLPWQREAWHRLTGRMPNLPHGILLTGAAGTGKRRFAEHVAGWLLCDTPTGDGACGHCASCTWLKVGNHPSLLRISREVDAKGKQSRQIKIDQIRDLMPFVQQTGQGWRVVIFEPAESLNTAAANALLKTLEEPAPRVLLILVADQPLQLPATIRSRVQQIPLGRIESEIAIEYVRDEVAVSKEQAALLLGLAGGAPLAATALANTDSFKLRGQWLATWLAILTGRRSVLDAAAYWQKQLPIQNWLDLVRQLLRDVIAEHVGQGRIQTDLDAAQFNQLEKLVSLDNLLDLDRCAVSLIAGQTQNVNAQLVMENMMQRLAMQ</sequence>
<protein>
    <recommendedName>
        <fullName evidence="1">DNA-directed DNA polymerase</fullName>
        <ecNumber evidence="1">2.7.7.7</ecNumber>
    </recommendedName>
</protein>
<dbReference type="SUPFAM" id="SSF52540">
    <property type="entry name" value="P-loop containing nucleoside triphosphate hydrolases"/>
    <property type="match status" value="1"/>
</dbReference>
<dbReference type="InterPro" id="IPR027417">
    <property type="entry name" value="P-loop_NTPase"/>
</dbReference>
<dbReference type="GO" id="GO:0006261">
    <property type="term" value="P:DNA-templated DNA replication"/>
    <property type="evidence" value="ECO:0007669"/>
    <property type="project" value="TreeGrafter"/>
</dbReference>
<dbReference type="PANTHER" id="PTHR11669:SF8">
    <property type="entry name" value="DNA POLYMERASE III SUBUNIT DELTA"/>
    <property type="match status" value="1"/>
</dbReference>
<dbReference type="NCBIfam" id="TIGR00678">
    <property type="entry name" value="holB"/>
    <property type="match status" value="1"/>
</dbReference>
<keyword evidence="2" id="KW-0239">DNA-directed DNA polymerase</keyword>
<dbReference type="Pfam" id="PF13177">
    <property type="entry name" value="DNA_pol3_delta2"/>
    <property type="match status" value="1"/>
</dbReference>
<dbReference type="EMBL" id="CP031222">
    <property type="protein sequence ID" value="AXI02792.1"/>
    <property type="molecule type" value="Genomic_DNA"/>
</dbReference>
<dbReference type="AlphaFoldDB" id="A0A345P683"/>
<keyword evidence="4" id="KW-0548">Nucleotidyltransferase</keyword>
<reference evidence="4 5" key="1">
    <citation type="submission" date="2018-07" db="EMBL/GenBank/DDBJ databases">
        <title>Genome sequencing of Moraxellaceae gen. HYN0046.</title>
        <authorList>
            <person name="Kim M."/>
            <person name="Yi H."/>
        </authorList>
    </citation>
    <scope>NUCLEOTIDE SEQUENCE [LARGE SCALE GENOMIC DNA]</scope>
    <source>
        <strain evidence="4 5">HYN0046</strain>
    </source>
</reference>
<dbReference type="GO" id="GO:0003887">
    <property type="term" value="F:DNA-directed DNA polymerase activity"/>
    <property type="evidence" value="ECO:0007669"/>
    <property type="project" value="UniProtKB-KW"/>
</dbReference>
<evidence type="ECO:0000256" key="1">
    <source>
        <dbReference type="ARBA" id="ARBA00012417"/>
    </source>
</evidence>
<proteinExistence type="predicted"/>
<dbReference type="KEGG" id="mbah:HYN46_08060"/>
<dbReference type="InterPro" id="IPR004622">
    <property type="entry name" value="DNA_pol_HolB"/>
</dbReference>
<evidence type="ECO:0000256" key="3">
    <source>
        <dbReference type="ARBA" id="ARBA00049244"/>
    </source>
</evidence>
<dbReference type="Proteomes" id="UP000253940">
    <property type="component" value="Chromosome"/>
</dbReference>
<gene>
    <name evidence="4" type="primary">holB</name>
    <name evidence="4" type="ORF">HYN46_08060</name>
</gene>
<dbReference type="GO" id="GO:0008408">
    <property type="term" value="F:3'-5' exonuclease activity"/>
    <property type="evidence" value="ECO:0007669"/>
    <property type="project" value="InterPro"/>
</dbReference>
<evidence type="ECO:0000313" key="5">
    <source>
        <dbReference type="Proteomes" id="UP000253940"/>
    </source>
</evidence>
<dbReference type="GO" id="GO:0009360">
    <property type="term" value="C:DNA polymerase III complex"/>
    <property type="evidence" value="ECO:0007669"/>
    <property type="project" value="TreeGrafter"/>
</dbReference>
<organism evidence="4 5">
    <name type="scientific">Aquirhabdus parva</name>
    <dbReference type="NCBI Taxonomy" id="2283318"/>
    <lineage>
        <taxon>Bacteria</taxon>
        <taxon>Pseudomonadati</taxon>
        <taxon>Pseudomonadota</taxon>
        <taxon>Gammaproteobacteria</taxon>
        <taxon>Moraxellales</taxon>
        <taxon>Moraxellaceae</taxon>
        <taxon>Aquirhabdus</taxon>
    </lineage>
</organism>
<keyword evidence="5" id="KW-1185">Reference proteome</keyword>
<dbReference type="InterPro" id="IPR050238">
    <property type="entry name" value="DNA_Rep/Repair_Clamp_Loader"/>
</dbReference>